<evidence type="ECO:0000259" key="7">
    <source>
        <dbReference type="Pfam" id="PF00534"/>
    </source>
</evidence>
<dbReference type="Gene3D" id="3.40.50.2000">
    <property type="entry name" value="Glycogen Phosphorylase B"/>
    <property type="match status" value="1"/>
</dbReference>
<dbReference type="PANTHER" id="PTHR13615">
    <property type="entry name" value="GLYCOSYLTRANSFERASE-LIKE 1"/>
    <property type="match status" value="1"/>
</dbReference>
<dbReference type="STRING" id="7167.A0A182F224"/>
<dbReference type="Pfam" id="PF12038">
    <property type="entry name" value="QTMAN_N"/>
    <property type="match status" value="1"/>
</dbReference>
<dbReference type="EnsemblMetazoa" id="AALB000505-RA">
    <property type="protein sequence ID" value="AALB000505-PA"/>
    <property type="gene ID" value="AALB000505"/>
</dbReference>
<evidence type="ECO:0000256" key="1">
    <source>
        <dbReference type="ARBA" id="ARBA00009481"/>
    </source>
</evidence>
<dbReference type="InterPro" id="IPR051862">
    <property type="entry name" value="GT-like_domain_containing_1"/>
</dbReference>
<reference evidence="9" key="2">
    <citation type="submission" date="2022-08" db="UniProtKB">
        <authorList>
            <consortium name="EnsemblMetazoa"/>
        </authorList>
    </citation>
    <scope>IDENTIFICATION</scope>
    <source>
        <strain evidence="9">STECLA/ALBI9_A</strain>
    </source>
</reference>
<comment type="similarity">
    <text evidence="1">Belongs to the glycosyltransferase group 1 family. Glycosyltransferase 4 subfamily.</text>
</comment>
<keyword evidence="2" id="KW-0328">Glycosyltransferase</keyword>
<dbReference type="PANTHER" id="PTHR13615:SF3">
    <property type="entry name" value="GLYCOSYLTRANSFERASE-LIKE DOMAIN-CONTAINING PROTEIN 1"/>
    <property type="match status" value="1"/>
</dbReference>
<dbReference type="Pfam" id="PF00534">
    <property type="entry name" value="Glycos_transf_1"/>
    <property type="match status" value="1"/>
</dbReference>
<evidence type="ECO:0000256" key="3">
    <source>
        <dbReference type="ARBA" id="ARBA00022679"/>
    </source>
</evidence>
<evidence type="ECO:0000256" key="5">
    <source>
        <dbReference type="ARBA" id="ARBA00044539"/>
    </source>
</evidence>
<dbReference type="Proteomes" id="UP000069272">
    <property type="component" value="Chromosome 2L"/>
</dbReference>
<dbReference type="EC" id="2.4.1.110" evidence="4"/>
<keyword evidence="10" id="KW-1185">Reference proteome</keyword>
<dbReference type="CDD" id="cd01635">
    <property type="entry name" value="Glycosyltransferase_GTB-type"/>
    <property type="match status" value="1"/>
</dbReference>
<dbReference type="SUPFAM" id="SSF53756">
    <property type="entry name" value="UDP-Glycosyltransferase/glycogen phosphorylase"/>
    <property type="match status" value="1"/>
</dbReference>
<evidence type="ECO:0000313" key="9">
    <source>
        <dbReference type="EnsemblMetazoa" id="AALB000505-PA"/>
    </source>
</evidence>
<evidence type="ECO:0000256" key="2">
    <source>
        <dbReference type="ARBA" id="ARBA00022676"/>
    </source>
</evidence>
<feature type="domain" description="Glycosyl transferase family 1" evidence="7">
    <location>
        <begin position="218"/>
        <end position="330"/>
    </location>
</feature>
<sequence>MAQILVLEAFYGGSHKQLLDVILKDLDPTTYDLYTIPAKKWHWCARMSALHFAEVIPAAHQYRLLFTSSVLNLAELIGLRPDLGRCRRIVYFHENQLCYPVRESKQRDVQYGVNQITACLCADAIRFNSRHNMHSFLDSIQSFLSIVPNMKFKGIREKIAQKCKVLYFPIAFHQIPRRLAGIESALLMLMIGDGASIGIANRFVHVPTVFRRSTPLHLIWPHRWEHDKHPEQLVDALLALQAKGVDFRVSILGERFETVPACFDQLSERLPGKVIHFGPQPKDDYYRTLMEGDVVLSTALHEFYGVAMLEAVHCGCVPLAPNRLVYPELYPKDKLYNTTEQLVKQLYNWCRNRPLFEKHRQAFFDSFAMDPYSADHLVPVFVKLLNSF</sequence>
<dbReference type="GO" id="GO:0016438">
    <property type="term" value="F:tRNA-queuosine(34) beta-mannosyltransferase activity"/>
    <property type="evidence" value="ECO:0007669"/>
    <property type="project" value="UniProtKB-EC"/>
</dbReference>
<reference evidence="9 10" key="1">
    <citation type="journal article" date="2017" name="G3 (Bethesda)">
        <title>The Physical Genome Mapping of Anopheles albimanus Corrected Scaffold Misassemblies and Identified Interarm Rearrangements in Genus Anopheles.</title>
        <authorList>
            <person name="Artemov G.N."/>
            <person name="Peery A.N."/>
            <person name="Jiang X."/>
            <person name="Tu Z."/>
            <person name="Stegniy V.N."/>
            <person name="Sharakhova M.V."/>
            <person name="Sharakhov I.V."/>
        </authorList>
    </citation>
    <scope>NUCLEOTIDE SEQUENCE [LARGE SCALE GENOMIC DNA]</scope>
    <source>
        <strain evidence="9 10">ALBI9_A</strain>
    </source>
</reference>
<evidence type="ECO:0000256" key="4">
    <source>
        <dbReference type="ARBA" id="ARBA00044517"/>
    </source>
</evidence>
<keyword evidence="3" id="KW-0808">Transferase</keyword>
<protein>
    <recommendedName>
        <fullName evidence="5">tRNA-queuosine alpha-mannosyltransferase</fullName>
        <ecNumber evidence="4">2.4.1.110</ecNumber>
    </recommendedName>
</protein>
<name>A0A182F224_ANOAL</name>
<dbReference type="InterPro" id="IPR022701">
    <property type="entry name" value="QTMAN_N"/>
</dbReference>
<feature type="domain" description="tRNA-queuosine alpha-mannosyltransferase N-terminal" evidence="8">
    <location>
        <begin position="3"/>
        <end position="170"/>
    </location>
</feature>
<accession>A0A182F224</accession>
<evidence type="ECO:0000259" key="8">
    <source>
        <dbReference type="Pfam" id="PF12038"/>
    </source>
</evidence>
<organism evidence="9 10">
    <name type="scientific">Anopheles albimanus</name>
    <name type="common">New world malaria mosquito</name>
    <dbReference type="NCBI Taxonomy" id="7167"/>
    <lineage>
        <taxon>Eukaryota</taxon>
        <taxon>Metazoa</taxon>
        <taxon>Ecdysozoa</taxon>
        <taxon>Arthropoda</taxon>
        <taxon>Hexapoda</taxon>
        <taxon>Insecta</taxon>
        <taxon>Pterygota</taxon>
        <taxon>Neoptera</taxon>
        <taxon>Endopterygota</taxon>
        <taxon>Diptera</taxon>
        <taxon>Nematocera</taxon>
        <taxon>Culicoidea</taxon>
        <taxon>Culicidae</taxon>
        <taxon>Anophelinae</taxon>
        <taxon>Anopheles</taxon>
    </lineage>
</organism>
<dbReference type="VEuPathDB" id="VectorBase:AALB000505"/>
<evidence type="ECO:0000256" key="6">
    <source>
        <dbReference type="ARBA" id="ARBA00048439"/>
    </source>
</evidence>
<dbReference type="InterPro" id="IPR001296">
    <property type="entry name" value="Glyco_trans_1"/>
</dbReference>
<comment type="catalytic activity">
    <reaction evidence="6">
        <text>queuosine(34) in tRNA(Asp) + GDP-alpha-D-mannose = O-4''-alpha-D-mannosylqueuosine(34) in tRNA(Asp) + GDP + H(+)</text>
        <dbReference type="Rhea" id="RHEA:12885"/>
        <dbReference type="Rhea" id="RHEA-COMP:18572"/>
        <dbReference type="Rhea" id="RHEA-COMP:18581"/>
        <dbReference type="ChEBI" id="CHEBI:15378"/>
        <dbReference type="ChEBI" id="CHEBI:57527"/>
        <dbReference type="ChEBI" id="CHEBI:58189"/>
        <dbReference type="ChEBI" id="CHEBI:194431"/>
        <dbReference type="ChEBI" id="CHEBI:194442"/>
        <dbReference type="EC" id="2.4.1.110"/>
    </reaction>
    <physiologicalReaction direction="left-to-right" evidence="6">
        <dbReference type="Rhea" id="RHEA:12886"/>
    </physiologicalReaction>
</comment>
<proteinExistence type="inferred from homology"/>
<dbReference type="AlphaFoldDB" id="A0A182F224"/>
<dbReference type="VEuPathDB" id="VectorBase:AALB20_032781"/>
<evidence type="ECO:0000313" key="10">
    <source>
        <dbReference type="Proteomes" id="UP000069272"/>
    </source>
</evidence>